<feature type="domain" description="Endonuclease/exonuclease/phosphatase" evidence="1">
    <location>
        <begin position="16"/>
        <end position="173"/>
    </location>
</feature>
<evidence type="ECO:0000313" key="2">
    <source>
        <dbReference type="EMBL" id="MBM3276023.1"/>
    </source>
</evidence>
<dbReference type="PANTHER" id="PTHR16320">
    <property type="entry name" value="SPHINGOMYELINASE FAMILY MEMBER"/>
    <property type="match status" value="1"/>
</dbReference>
<sequence>YSHRQESTEFLRVNPGLTILSRHRIVETAFRPFKECADTDCLAQKGVLFTRLDVAGFGPVDVYDTHYQAHGPYTKERLHDNSVLQAMFKEQDAGHPAFLLGDFNFPEGGTEYADLMNRLGPRDLYRAHRPTEKGGTSKSGSRIDYVFCVPARDYDVTVLDSAVMFEGTGLSDHNGVRVDVRITARR</sequence>
<keyword evidence="2" id="KW-0255">Endonuclease</keyword>
<gene>
    <name evidence="2" type="ORF">FJZ00_12790</name>
</gene>
<dbReference type="InterPro" id="IPR036691">
    <property type="entry name" value="Endo/exonu/phosph_ase_sf"/>
</dbReference>
<dbReference type="GO" id="GO:0004767">
    <property type="term" value="F:sphingomyelin phosphodiesterase activity"/>
    <property type="evidence" value="ECO:0007669"/>
    <property type="project" value="InterPro"/>
</dbReference>
<dbReference type="GO" id="GO:0004519">
    <property type="term" value="F:endonuclease activity"/>
    <property type="evidence" value="ECO:0007669"/>
    <property type="project" value="UniProtKB-KW"/>
</dbReference>
<dbReference type="Pfam" id="PF03372">
    <property type="entry name" value="Exo_endo_phos"/>
    <property type="match status" value="1"/>
</dbReference>
<organism evidence="2 3">
    <name type="scientific">Candidatus Tanganyikabacteria bacterium</name>
    <dbReference type="NCBI Taxonomy" id="2961651"/>
    <lineage>
        <taxon>Bacteria</taxon>
        <taxon>Bacillati</taxon>
        <taxon>Candidatus Sericytochromatia</taxon>
        <taxon>Candidatus Tanganyikabacteria</taxon>
    </lineage>
</organism>
<proteinExistence type="predicted"/>
<protein>
    <submittedName>
        <fullName evidence="2">Endonuclease/exonuclease/phosphatase family protein</fullName>
    </submittedName>
</protein>
<name>A0A937X568_9BACT</name>
<dbReference type="AlphaFoldDB" id="A0A937X568"/>
<dbReference type="PANTHER" id="PTHR16320:SF23">
    <property type="entry name" value="SPHINGOMYELINASE C 1"/>
    <property type="match status" value="1"/>
</dbReference>
<keyword evidence="2" id="KW-0540">Nuclease</keyword>
<evidence type="ECO:0000313" key="3">
    <source>
        <dbReference type="Proteomes" id="UP000703893"/>
    </source>
</evidence>
<evidence type="ECO:0000259" key="1">
    <source>
        <dbReference type="Pfam" id="PF03372"/>
    </source>
</evidence>
<dbReference type="InterPro" id="IPR005135">
    <property type="entry name" value="Endo/exonuclease/phosphatase"/>
</dbReference>
<comment type="caution">
    <text evidence="2">The sequence shown here is derived from an EMBL/GenBank/DDBJ whole genome shotgun (WGS) entry which is preliminary data.</text>
</comment>
<dbReference type="InterPro" id="IPR038772">
    <property type="entry name" value="Sph/SMPD2-like"/>
</dbReference>
<reference evidence="2 3" key="1">
    <citation type="submission" date="2019-03" db="EMBL/GenBank/DDBJ databases">
        <title>Lake Tanganyika Metagenome-Assembled Genomes (MAGs).</title>
        <authorList>
            <person name="Tran P."/>
        </authorList>
    </citation>
    <scope>NUCLEOTIDE SEQUENCE [LARGE SCALE GENOMIC DNA]</scope>
    <source>
        <strain evidence="2">K_DeepCast_65m_m2_236</strain>
    </source>
</reference>
<dbReference type="EMBL" id="VGJX01000825">
    <property type="protein sequence ID" value="MBM3276023.1"/>
    <property type="molecule type" value="Genomic_DNA"/>
</dbReference>
<keyword evidence="2" id="KW-0378">Hydrolase</keyword>
<feature type="non-terminal residue" evidence="2">
    <location>
        <position position="1"/>
    </location>
</feature>
<accession>A0A937X568</accession>
<dbReference type="SUPFAM" id="SSF56219">
    <property type="entry name" value="DNase I-like"/>
    <property type="match status" value="1"/>
</dbReference>
<dbReference type="Proteomes" id="UP000703893">
    <property type="component" value="Unassembled WGS sequence"/>
</dbReference>
<dbReference type="Gene3D" id="3.60.10.10">
    <property type="entry name" value="Endonuclease/exonuclease/phosphatase"/>
    <property type="match status" value="1"/>
</dbReference>